<dbReference type="PANTHER" id="PTHR46310:SF7">
    <property type="entry name" value="AMIDASE 1"/>
    <property type="match status" value="1"/>
</dbReference>
<feature type="domain" description="Amidase" evidence="1">
    <location>
        <begin position="22"/>
        <end position="185"/>
    </location>
</feature>
<dbReference type="InterPro" id="IPR036928">
    <property type="entry name" value="AS_sf"/>
</dbReference>
<accession>A0ABS1UY93</accession>
<evidence type="ECO:0000313" key="2">
    <source>
        <dbReference type="EMBL" id="MBL6454420.1"/>
    </source>
</evidence>
<dbReference type="InterPro" id="IPR023631">
    <property type="entry name" value="Amidase_dom"/>
</dbReference>
<reference evidence="2 3" key="1">
    <citation type="submission" date="2021-01" db="EMBL/GenBank/DDBJ databases">
        <title>Belnapia mucosa sp. nov. and Belnapia arida sp. nov., isolated from the Tabernas Desert (Almeria, Spain).</title>
        <authorList>
            <person name="Molina-Menor E."/>
            <person name="Vidal-Verdu A."/>
            <person name="Calonge A."/>
            <person name="Satari L."/>
            <person name="Pereto Magraner J."/>
            <person name="Porcar Miralles M."/>
        </authorList>
    </citation>
    <scope>NUCLEOTIDE SEQUENCE [LARGE SCALE GENOMIC DNA]</scope>
    <source>
        <strain evidence="2 3">T6</strain>
    </source>
</reference>
<keyword evidence="2" id="KW-0378">Hydrolase</keyword>
<name>A0ABS1UY93_9PROT</name>
<dbReference type="Proteomes" id="UP000606490">
    <property type="component" value="Unassembled WGS sequence"/>
</dbReference>
<dbReference type="EC" id="3.5.1.4" evidence="2"/>
<dbReference type="GO" id="GO:0004040">
    <property type="term" value="F:amidase activity"/>
    <property type="evidence" value="ECO:0007669"/>
    <property type="project" value="UniProtKB-EC"/>
</dbReference>
<dbReference type="PANTHER" id="PTHR46310">
    <property type="entry name" value="AMIDASE 1"/>
    <property type="match status" value="1"/>
</dbReference>
<comment type="caution">
    <text evidence="2">The sequence shown here is derived from an EMBL/GenBank/DDBJ whole genome shotgun (WGS) entry which is preliminary data.</text>
</comment>
<dbReference type="Pfam" id="PF01425">
    <property type="entry name" value="Amidase"/>
    <property type="match status" value="2"/>
</dbReference>
<dbReference type="RefSeq" id="WP_202824122.1">
    <property type="nucleotide sequence ID" value="NZ_JAEUXJ010000001.1"/>
</dbReference>
<evidence type="ECO:0000259" key="1">
    <source>
        <dbReference type="Pfam" id="PF01425"/>
    </source>
</evidence>
<keyword evidence="3" id="KW-1185">Reference proteome</keyword>
<feature type="domain" description="Amidase" evidence="1">
    <location>
        <begin position="281"/>
        <end position="385"/>
    </location>
</feature>
<dbReference type="SUPFAM" id="SSF75304">
    <property type="entry name" value="Amidase signature (AS) enzymes"/>
    <property type="match status" value="1"/>
</dbReference>
<organism evidence="2 3">
    <name type="scientific">Belnapia mucosa</name>
    <dbReference type="NCBI Taxonomy" id="2804532"/>
    <lineage>
        <taxon>Bacteria</taxon>
        <taxon>Pseudomonadati</taxon>
        <taxon>Pseudomonadota</taxon>
        <taxon>Alphaproteobacteria</taxon>
        <taxon>Acetobacterales</taxon>
        <taxon>Roseomonadaceae</taxon>
        <taxon>Belnapia</taxon>
    </lineage>
</organism>
<protein>
    <submittedName>
        <fullName evidence="2">Amidase</fullName>
        <ecNumber evidence="2">3.5.1.4</ecNumber>
    </submittedName>
</protein>
<sequence>MADALSEIDGPFIPGPRLEIDGAPAGPLAGLGFAVKDLFDIAGSPTSYGNPDWARTNPPAAATAPVVQALLQAGASLRGKTKTVELAYGLTGENIWHGTPRNPAAPDRFPGGSSCGSASAVAAGLVDFALGSDTGGSVRIPASYCGIFGIRPSWGAISLAGARGLGPSFDTPGWFAGRAAILARVGAVLLPEDAAGGALGPLLKVDDAWINAVPGTVVALAEPMLRLEELLGRALRVDLAPEGLDALYEHFRCAQAEEAWATLGSWIEAVGPEFGPGVRERFAAAKAMDPAKAAAGRAFRRGFQARMRSLLAGGAVLAYPTSPVPAPKLGASMAEQNAVRERTMGVTAIAGLAGLPEVSLPVGKVEGAPVGLSLIAGPGRDRALLALAERLAGALGLDG</sequence>
<proteinExistence type="predicted"/>
<dbReference type="NCBIfam" id="NF006169">
    <property type="entry name" value="PRK08310.1"/>
    <property type="match status" value="1"/>
</dbReference>
<gene>
    <name evidence="2" type="ORF">JMJ55_03730</name>
</gene>
<dbReference type="Gene3D" id="3.90.1300.10">
    <property type="entry name" value="Amidase signature (AS) domain"/>
    <property type="match status" value="1"/>
</dbReference>
<dbReference type="EMBL" id="JAEUXJ010000001">
    <property type="protein sequence ID" value="MBL6454420.1"/>
    <property type="molecule type" value="Genomic_DNA"/>
</dbReference>
<evidence type="ECO:0000313" key="3">
    <source>
        <dbReference type="Proteomes" id="UP000606490"/>
    </source>
</evidence>